<organism evidence="6 7">
    <name type="scientific">Longimicrobium terrae</name>
    <dbReference type="NCBI Taxonomy" id="1639882"/>
    <lineage>
        <taxon>Bacteria</taxon>
        <taxon>Pseudomonadati</taxon>
        <taxon>Gemmatimonadota</taxon>
        <taxon>Longimicrobiia</taxon>
        <taxon>Longimicrobiales</taxon>
        <taxon>Longimicrobiaceae</taxon>
        <taxon>Longimicrobium</taxon>
    </lineage>
</organism>
<dbReference type="PROSITE" id="PS50977">
    <property type="entry name" value="HTH_TETR_2"/>
    <property type="match status" value="1"/>
</dbReference>
<dbReference type="InterPro" id="IPR023772">
    <property type="entry name" value="DNA-bd_HTH_TetR-type_CS"/>
</dbReference>
<dbReference type="PANTHER" id="PTHR47506">
    <property type="entry name" value="TRANSCRIPTIONAL REGULATORY PROTEIN"/>
    <property type="match status" value="1"/>
</dbReference>
<keyword evidence="2 4" id="KW-0238">DNA-binding</keyword>
<dbReference type="SUPFAM" id="SSF48498">
    <property type="entry name" value="Tetracyclin repressor-like, C-terminal domain"/>
    <property type="match status" value="1"/>
</dbReference>
<dbReference type="InterPro" id="IPR009057">
    <property type="entry name" value="Homeodomain-like_sf"/>
</dbReference>
<dbReference type="Pfam" id="PF00440">
    <property type="entry name" value="TetR_N"/>
    <property type="match status" value="1"/>
</dbReference>
<name>A0A841H6U5_9BACT</name>
<protein>
    <submittedName>
        <fullName evidence="6">AcrR family transcriptional regulator</fullName>
    </submittedName>
</protein>
<dbReference type="PANTHER" id="PTHR47506:SF1">
    <property type="entry name" value="HTH-TYPE TRANSCRIPTIONAL REGULATOR YJDC"/>
    <property type="match status" value="1"/>
</dbReference>
<evidence type="ECO:0000313" key="7">
    <source>
        <dbReference type="Proteomes" id="UP000582837"/>
    </source>
</evidence>
<sequence>MKDASAPRRRTGRPLSFDREQALQRAMLLFWRYGYDSTSLAQLTSAMGISPPSLYAAFGDKKQLFQEAVGRYSAGLAGWMDSVDAAATARDAVQSLLEGAAIGFTGPDTPAGCLIISAATNCSAASADVQAELAAIRRETEGRVRDRIQRDVDAGLLPRDADAPALAAMYMTLVQGMSNQARDGAPREKLLALGRAAMRAWPADAPA</sequence>
<gene>
    <name evidence="6" type="ORF">HNQ61_005560</name>
</gene>
<dbReference type="GO" id="GO:0003677">
    <property type="term" value="F:DNA binding"/>
    <property type="evidence" value="ECO:0007669"/>
    <property type="project" value="UniProtKB-UniRule"/>
</dbReference>
<accession>A0A841H6U5</accession>
<evidence type="ECO:0000256" key="4">
    <source>
        <dbReference type="PROSITE-ProRule" id="PRU00335"/>
    </source>
</evidence>
<dbReference type="SUPFAM" id="SSF46689">
    <property type="entry name" value="Homeodomain-like"/>
    <property type="match status" value="1"/>
</dbReference>
<evidence type="ECO:0000256" key="1">
    <source>
        <dbReference type="ARBA" id="ARBA00023015"/>
    </source>
</evidence>
<evidence type="ECO:0000256" key="2">
    <source>
        <dbReference type="ARBA" id="ARBA00023125"/>
    </source>
</evidence>
<keyword evidence="7" id="KW-1185">Reference proteome</keyword>
<reference evidence="6 7" key="1">
    <citation type="submission" date="2020-08" db="EMBL/GenBank/DDBJ databases">
        <title>Genomic Encyclopedia of Type Strains, Phase IV (KMG-IV): sequencing the most valuable type-strain genomes for metagenomic binning, comparative biology and taxonomic classification.</title>
        <authorList>
            <person name="Goeker M."/>
        </authorList>
    </citation>
    <scope>NUCLEOTIDE SEQUENCE [LARGE SCALE GENOMIC DNA]</scope>
    <source>
        <strain evidence="6 7">DSM 29007</strain>
    </source>
</reference>
<feature type="domain" description="HTH tetR-type" evidence="5">
    <location>
        <begin position="16"/>
        <end position="76"/>
    </location>
</feature>
<feature type="DNA-binding region" description="H-T-H motif" evidence="4">
    <location>
        <begin position="39"/>
        <end position="58"/>
    </location>
</feature>
<dbReference type="AlphaFoldDB" id="A0A841H6U5"/>
<evidence type="ECO:0000256" key="3">
    <source>
        <dbReference type="ARBA" id="ARBA00023163"/>
    </source>
</evidence>
<dbReference type="EMBL" id="JACHIA010000032">
    <property type="protein sequence ID" value="MBB6073881.1"/>
    <property type="molecule type" value="Genomic_DNA"/>
</dbReference>
<dbReference type="InterPro" id="IPR011075">
    <property type="entry name" value="TetR_C"/>
</dbReference>
<keyword evidence="1" id="KW-0805">Transcription regulation</keyword>
<dbReference type="RefSeq" id="WP_170038954.1">
    <property type="nucleotide sequence ID" value="NZ_JABDTL010000002.1"/>
</dbReference>
<dbReference type="Gene3D" id="1.10.10.60">
    <property type="entry name" value="Homeodomain-like"/>
    <property type="match status" value="1"/>
</dbReference>
<dbReference type="Pfam" id="PF16925">
    <property type="entry name" value="TetR_C_13"/>
    <property type="match status" value="1"/>
</dbReference>
<dbReference type="Gene3D" id="1.10.357.10">
    <property type="entry name" value="Tetracycline Repressor, domain 2"/>
    <property type="match status" value="1"/>
</dbReference>
<evidence type="ECO:0000259" key="5">
    <source>
        <dbReference type="PROSITE" id="PS50977"/>
    </source>
</evidence>
<proteinExistence type="predicted"/>
<keyword evidence="3" id="KW-0804">Transcription</keyword>
<evidence type="ECO:0000313" key="6">
    <source>
        <dbReference type="EMBL" id="MBB6073881.1"/>
    </source>
</evidence>
<dbReference type="PROSITE" id="PS01081">
    <property type="entry name" value="HTH_TETR_1"/>
    <property type="match status" value="1"/>
</dbReference>
<comment type="caution">
    <text evidence="6">The sequence shown here is derived from an EMBL/GenBank/DDBJ whole genome shotgun (WGS) entry which is preliminary data.</text>
</comment>
<dbReference type="Proteomes" id="UP000582837">
    <property type="component" value="Unassembled WGS sequence"/>
</dbReference>
<dbReference type="InterPro" id="IPR001647">
    <property type="entry name" value="HTH_TetR"/>
</dbReference>
<dbReference type="InterPro" id="IPR036271">
    <property type="entry name" value="Tet_transcr_reg_TetR-rel_C_sf"/>
</dbReference>